<keyword evidence="3" id="KW-1185">Reference proteome</keyword>
<feature type="signal peptide" evidence="1">
    <location>
        <begin position="1"/>
        <end position="20"/>
    </location>
</feature>
<dbReference type="RefSeq" id="WP_142638629.1">
    <property type="nucleotide sequence ID" value="NZ_FXTE01000010.1"/>
</dbReference>
<dbReference type="AlphaFoldDB" id="A0A521EE40"/>
<evidence type="ECO:0000256" key="1">
    <source>
        <dbReference type="SAM" id="SignalP"/>
    </source>
</evidence>
<organism evidence="2 3">
    <name type="scientific">Ruegeria faecimaris</name>
    <dbReference type="NCBI Taxonomy" id="686389"/>
    <lineage>
        <taxon>Bacteria</taxon>
        <taxon>Pseudomonadati</taxon>
        <taxon>Pseudomonadota</taxon>
        <taxon>Alphaproteobacteria</taxon>
        <taxon>Rhodobacterales</taxon>
        <taxon>Roseobacteraceae</taxon>
        <taxon>Ruegeria</taxon>
    </lineage>
</organism>
<dbReference type="OrthoDB" id="7847197at2"/>
<dbReference type="Proteomes" id="UP000319555">
    <property type="component" value="Unassembled WGS sequence"/>
</dbReference>
<sequence>MIRYALMISAALTAAGQAGARDISVRSGEHDGYTRLVVQVPPGTEWGLKRTKNGAKLNVALPDAEFQTGAVFQRLSQNRLSAISQTNPGDALEMEFGCDCFATAFLHQNTMIVVDIAPGAALPPISSDIPPPTLPKAAVVNAPLPGPQALDPLVLPLLNLKAQVFEDQLSTRLLQGADRDLVDLELSQIGPRNSNGNQSLDMPPRMDLNIAVTSVLDDLDGLLGPSIPQLEKKPACISSAELGFDSWSDERLFPEQVAELRTGLFQEFDHLDKERAMKLAKLYAYFGFGAEAVRSLGWMGEETPETNRISAIAAVLDDRPLKGSNPFRDLQRCESDAAIWAALTEGKLAEDAQIRVMEHSFARLPDHLRRQVGPMLSDIFVAAQKLEAARRVLRAVDRIETKPSPGATQAKAGVAKAEGDQEKSETLLKDVVGSSEAGLEAPLALARLIEQRWAERGSASARELELAASYTVELRRSEIGPLMQRTYALALSLGQEFDQSFDLLEDIPNSAETLDRAVQVLTARADDDTFLRRIFNLPEPMAQSLTTETAISIAERLASLGFARPTLFWSNRPQDTIRRKDRALLHAQAALLSGQPHKALLELGDEPSDKAMSLRAQANLDIGEFENAGRVLLQFDRVNEAERLFWLSDMEDVPQPAVDQKFGQVRRATLALAEPVTRIEEQPLADATALLENSANARDNIAQLLALVRAD</sequence>
<evidence type="ECO:0000313" key="3">
    <source>
        <dbReference type="Proteomes" id="UP000319555"/>
    </source>
</evidence>
<reference evidence="2 3" key="1">
    <citation type="submission" date="2017-05" db="EMBL/GenBank/DDBJ databases">
        <authorList>
            <person name="Varghese N."/>
            <person name="Submissions S."/>
        </authorList>
    </citation>
    <scope>NUCLEOTIDE SEQUENCE [LARGE SCALE GENOMIC DNA]</scope>
    <source>
        <strain evidence="2 3">DSM 28009</strain>
    </source>
</reference>
<gene>
    <name evidence="2" type="ORF">SAMN06265380_11097</name>
</gene>
<proteinExistence type="predicted"/>
<protein>
    <recommendedName>
        <fullName evidence="4">Tetratricopeptide repeat-containing protein</fullName>
    </recommendedName>
</protein>
<accession>A0A521EE40</accession>
<feature type="chain" id="PRO_5021921781" description="Tetratricopeptide repeat-containing protein" evidence="1">
    <location>
        <begin position="21"/>
        <end position="711"/>
    </location>
</feature>
<evidence type="ECO:0008006" key="4">
    <source>
        <dbReference type="Google" id="ProtNLM"/>
    </source>
</evidence>
<dbReference type="EMBL" id="FXTE01000010">
    <property type="protein sequence ID" value="SMO81450.1"/>
    <property type="molecule type" value="Genomic_DNA"/>
</dbReference>
<name>A0A521EE40_9RHOB</name>
<keyword evidence="1" id="KW-0732">Signal</keyword>
<evidence type="ECO:0000313" key="2">
    <source>
        <dbReference type="EMBL" id="SMO81450.1"/>
    </source>
</evidence>